<proteinExistence type="predicted"/>
<dbReference type="EMBL" id="AJWJ01000096">
    <property type="protein sequence ID" value="KAF2075525.1"/>
    <property type="molecule type" value="Genomic_DNA"/>
</dbReference>
<name>A0A8J4V0E0_9MYCE</name>
<keyword evidence="2" id="KW-1185">Reference proteome</keyword>
<organism evidence="1 2">
    <name type="scientific">Polysphondylium violaceum</name>
    <dbReference type="NCBI Taxonomy" id="133409"/>
    <lineage>
        <taxon>Eukaryota</taxon>
        <taxon>Amoebozoa</taxon>
        <taxon>Evosea</taxon>
        <taxon>Eumycetozoa</taxon>
        <taxon>Dictyostelia</taxon>
        <taxon>Dictyosteliales</taxon>
        <taxon>Dictyosteliaceae</taxon>
        <taxon>Polysphondylium</taxon>
    </lineage>
</organism>
<gene>
    <name evidence="1" type="ORF">CYY_003166</name>
</gene>
<comment type="caution">
    <text evidence="1">The sequence shown here is derived from an EMBL/GenBank/DDBJ whole genome shotgun (WGS) entry which is preliminary data.</text>
</comment>
<sequence length="103" mass="12104">MSLDGESEQRQLVVLVGGLINNRTNSRFLSIIAKKYTEANKSNATFFFLSEKIDLTTRDIPNRIYLKDTAIQDLNLRYMSLGRYDLYPGFFPFYRSKHRNSWI</sequence>
<evidence type="ECO:0000313" key="1">
    <source>
        <dbReference type="EMBL" id="KAF2075525.1"/>
    </source>
</evidence>
<dbReference type="Proteomes" id="UP000695562">
    <property type="component" value="Unassembled WGS sequence"/>
</dbReference>
<dbReference type="AlphaFoldDB" id="A0A8J4V0E0"/>
<accession>A0A8J4V0E0</accession>
<evidence type="ECO:0000313" key="2">
    <source>
        <dbReference type="Proteomes" id="UP000695562"/>
    </source>
</evidence>
<reference evidence="1" key="1">
    <citation type="submission" date="2020-01" db="EMBL/GenBank/DDBJ databases">
        <title>Development of genomics and gene disruption for Polysphondylium violaceum indicates a role for the polyketide synthase stlB in stalk morphogenesis.</title>
        <authorList>
            <person name="Narita B."/>
            <person name="Kawabe Y."/>
            <person name="Kin K."/>
            <person name="Saito T."/>
            <person name="Gibbs R."/>
            <person name="Kuspa A."/>
            <person name="Muzny D."/>
            <person name="Queller D."/>
            <person name="Richards S."/>
            <person name="Strassman J."/>
            <person name="Sucgang R."/>
            <person name="Worley K."/>
            <person name="Schaap P."/>
        </authorList>
    </citation>
    <scope>NUCLEOTIDE SEQUENCE</scope>
    <source>
        <strain evidence="1">QSvi11</strain>
    </source>
</reference>
<protein>
    <submittedName>
        <fullName evidence="1">Uncharacterized protein</fullName>
    </submittedName>
</protein>